<evidence type="ECO:0000313" key="2">
    <source>
        <dbReference type="EMBL" id="OON34622.1"/>
    </source>
</evidence>
<keyword evidence="1" id="KW-0472">Membrane</keyword>
<accession>A0A1S8Y6Y3</accession>
<gene>
    <name evidence="2" type="ORF">BTJ39_23910</name>
</gene>
<organism evidence="2 3">
    <name type="scientific">Izhakiella australiensis</name>
    <dbReference type="NCBI Taxonomy" id="1926881"/>
    <lineage>
        <taxon>Bacteria</taxon>
        <taxon>Pseudomonadati</taxon>
        <taxon>Pseudomonadota</taxon>
        <taxon>Gammaproteobacteria</taxon>
        <taxon>Enterobacterales</taxon>
        <taxon>Erwiniaceae</taxon>
        <taxon>Izhakiella</taxon>
    </lineage>
</organism>
<dbReference type="STRING" id="1926881.BTJ39_23910"/>
<proteinExistence type="predicted"/>
<sequence length="101" mass="10763">MGFGLGGGIGIFTLIGERLRDVAGYGTGIIGLTYVLLGVLSMAGNFMMPVMISCLCDGRRVIRIALVICLVMNVMVFSVASALPWSDPFLIPSQYQCRGTV</sequence>
<name>A0A1S8Y6Y3_9GAMM</name>
<dbReference type="AlphaFoldDB" id="A0A1S8Y6Y3"/>
<feature type="transmembrane region" description="Helical" evidence="1">
    <location>
        <begin position="22"/>
        <end position="43"/>
    </location>
</feature>
<evidence type="ECO:0000313" key="3">
    <source>
        <dbReference type="Proteomes" id="UP000190667"/>
    </source>
</evidence>
<keyword evidence="3" id="KW-1185">Reference proteome</keyword>
<feature type="transmembrane region" description="Helical" evidence="1">
    <location>
        <begin position="64"/>
        <end position="85"/>
    </location>
</feature>
<dbReference type="EMBL" id="MRUL01000044">
    <property type="protein sequence ID" value="OON34622.1"/>
    <property type="molecule type" value="Genomic_DNA"/>
</dbReference>
<reference evidence="2 3" key="1">
    <citation type="submission" date="2016-12" db="EMBL/GenBank/DDBJ databases">
        <title>Izhakiella australiana sp. nov. of genus Izhakiella isolated from Australian desert.</title>
        <authorList>
            <person name="Ji M."/>
        </authorList>
    </citation>
    <scope>NUCLEOTIDE SEQUENCE [LARGE SCALE GENOMIC DNA]</scope>
    <source>
        <strain evidence="2 3">D4N98</strain>
    </source>
</reference>
<protein>
    <submittedName>
        <fullName evidence="2">Uncharacterized protein</fullName>
    </submittedName>
</protein>
<evidence type="ECO:0000256" key="1">
    <source>
        <dbReference type="SAM" id="Phobius"/>
    </source>
</evidence>
<keyword evidence="1" id="KW-0812">Transmembrane</keyword>
<dbReference type="Proteomes" id="UP000190667">
    <property type="component" value="Unassembled WGS sequence"/>
</dbReference>
<keyword evidence="1" id="KW-1133">Transmembrane helix</keyword>
<comment type="caution">
    <text evidence="2">The sequence shown here is derived from an EMBL/GenBank/DDBJ whole genome shotgun (WGS) entry which is preliminary data.</text>
</comment>